<dbReference type="AlphaFoldDB" id="A0A9Q0CAC1"/>
<comment type="pathway">
    <text evidence="2">Purine metabolism; AMP biosynthesis via de novo pathway; AMP from IMP: step 2/2.</text>
</comment>
<evidence type="ECO:0000313" key="4">
    <source>
        <dbReference type="EMBL" id="KAJ1690246.1"/>
    </source>
</evidence>
<comment type="pathway">
    <text evidence="1">Purine metabolism; IMP biosynthesis via de novo pathway; 5-amino-1-(5-phospho-D-ribosyl)imidazole-4-carboxamide from 5-amino-1-(5-phospho-D-ribosyl)imidazole-4-carboxylate: step 2/2.</text>
</comment>
<dbReference type="Gene3D" id="1.20.200.10">
    <property type="entry name" value="Fumarase/aspartase (Central domain)"/>
    <property type="match status" value="1"/>
</dbReference>
<dbReference type="Proteomes" id="UP001151287">
    <property type="component" value="Unassembled WGS sequence"/>
</dbReference>
<dbReference type="InterPro" id="IPR008948">
    <property type="entry name" value="L-Aspartase-like"/>
</dbReference>
<accession>A0A9Q0CAC1</accession>
<dbReference type="Pfam" id="PF08328">
    <property type="entry name" value="ASL_C"/>
    <property type="match status" value="1"/>
</dbReference>
<reference evidence="4" key="1">
    <citation type="journal article" date="2022" name="Cell">
        <title>Repeat-based holocentromeres influence genome architecture and karyotype evolution.</title>
        <authorList>
            <person name="Hofstatter P.G."/>
            <person name="Thangavel G."/>
            <person name="Lux T."/>
            <person name="Neumann P."/>
            <person name="Vondrak T."/>
            <person name="Novak P."/>
            <person name="Zhang M."/>
            <person name="Costa L."/>
            <person name="Castellani M."/>
            <person name="Scott A."/>
            <person name="Toegelov H."/>
            <person name="Fuchs J."/>
            <person name="Mata-Sucre Y."/>
            <person name="Dias Y."/>
            <person name="Vanzela A.L.L."/>
            <person name="Huettel B."/>
            <person name="Almeida C.C.S."/>
            <person name="Simkova H."/>
            <person name="Souza G."/>
            <person name="Pedrosa-Harand A."/>
            <person name="Macas J."/>
            <person name="Mayer K.F.X."/>
            <person name="Houben A."/>
            <person name="Marques A."/>
        </authorList>
    </citation>
    <scope>NUCLEOTIDE SEQUENCE</scope>
    <source>
        <strain evidence="4">RhyBre1mFocal</strain>
    </source>
</reference>
<proteinExistence type="predicted"/>
<feature type="domain" description="Adenylosuccinate lyase PurB C-terminal" evidence="3">
    <location>
        <begin position="69"/>
        <end position="181"/>
    </location>
</feature>
<dbReference type="InterPro" id="IPR013539">
    <property type="entry name" value="PurB_C"/>
</dbReference>
<evidence type="ECO:0000256" key="1">
    <source>
        <dbReference type="ARBA" id="ARBA00004706"/>
    </source>
</evidence>
<dbReference type="GO" id="GO:0006188">
    <property type="term" value="P:IMP biosynthetic process"/>
    <property type="evidence" value="ECO:0007669"/>
    <property type="project" value="InterPro"/>
</dbReference>
<dbReference type="PANTHER" id="PTHR43411">
    <property type="entry name" value="ADENYLOSUCCINATE LYASE"/>
    <property type="match status" value="1"/>
</dbReference>
<evidence type="ECO:0000313" key="5">
    <source>
        <dbReference type="Proteomes" id="UP001151287"/>
    </source>
</evidence>
<dbReference type="OrthoDB" id="736664at2759"/>
<sequence>MLDFNNVLLDFTKDVWSYISLGYFKQMTKGGQVGSFTMPHEVDPANFGNCHSNLLMAKAAIASVSTNVSTFKRDVTDIFARFTWLGLTHSLVAYKKSLHGIKMLQVNESQLSEELEKNWVVLAETIQTAMRIYAVPEPYETLKELTRGDVDKESISFFIRNLDLPEEEKLNLLNLIPHSYTGEAGNLAISIDEALGSLSVFKIK</sequence>
<gene>
    <name evidence="4" type="ORF">LUZ63_014401</name>
</gene>
<dbReference type="PANTHER" id="PTHR43411:SF1">
    <property type="entry name" value="ADENYLOSUCCINATE LYASE"/>
    <property type="match status" value="1"/>
</dbReference>
<organism evidence="4 5">
    <name type="scientific">Rhynchospora breviuscula</name>
    <dbReference type="NCBI Taxonomy" id="2022672"/>
    <lineage>
        <taxon>Eukaryota</taxon>
        <taxon>Viridiplantae</taxon>
        <taxon>Streptophyta</taxon>
        <taxon>Embryophyta</taxon>
        <taxon>Tracheophyta</taxon>
        <taxon>Spermatophyta</taxon>
        <taxon>Magnoliopsida</taxon>
        <taxon>Liliopsida</taxon>
        <taxon>Poales</taxon>
        <taxon>Cyperaceae</taxon>
        <taxon>Cyperoideae</taxon>
        <taxon>Rhynchosporeae</taxon>
        <taxon>Rhynchospora</taxon>
    </lineage>
</organism>
<dbReference type="GO" id="GO:0004018">
    <property type="term" value="F:N6-(1,2-dicarboxyethyl)AMP AMP-lyase (fumarate-forming) activity"/>
    <property type="evidence" value="ECO:0007669"/>
    <property type="project" value="InterPro"/>
</dbReference>
<dbReference type="Gene3D" id="1.10.40.30">
    <property type="entry name" value="Fumarase/aspartase (C-terminal domain)"/>
    <property type="match status" value="1"/>
</dbReference>
<protein>
    <recommendedName>
        <fullName evidence="3">Adenylosuccinate lyase PurB C-terminal domain-containing protein</fullName>
    </recommendedName>
</protein>
<comment type="caution">
    <text evidence="4">The sequence shown here is derived from an EMBL/GenBank/DDBJ whole genome shotgun (WGS) entry which is preliminary data.</text>
</comment>
<name>A0A9Q0CAC1_9POAL</name>
<evidence type="ECO:0000259" key="3">
    <source>
        <dbReference type="Pfam" id="PF08328"/>
    </source>
</evidence>
<dbReference type="SUPFAM" id="SSF48557">
    <property type="entry name" value="L-aspartase-like"/>
    <property type="match status" value="1"/>
</dbReference>
<keyword evidence="5" id="KW-1185">Reference proteome</keyword>
<dbReference type="EMBL" id="JAMQYH010000004">
    <property type="protein sequence ID" value="KAJ1690246.1"/>
    <property type="molecule type" value="Genomic_DNA"/>
</dbReference>
<evidence type="ECO:0000256" key="2">
    <source>
        <dbReference type="ARBA" id="ARBA00004734"/>
    </source>
</evidence>
<dbReference type="InterPro" id="IPR047136">
    <property type="entry name" value="PurB_bact"/>
</dbReference>